<organism evidence="1 2">
    <name type="scientific">Prevotella vespertina</name>
    <dbReference type="NCBI Taxonomy" id="2608404"/>
    <lineage>
        <taxon>Bacteria</taxon>
        <taxon>Pseudomonadati</taxon>
        <taxon>Bacteroidota</taxon>
        <taxon>Bacteroidia</taxon>
        <taxon>Bacteroidales</taxon>
        <taxon>Prevotellaceae</taxon>
        <taxon>Prevotella</taxon>
    </lineage>
</organism>
<dbReference type="EMBL" id="VVIQ01000003">
    <property type="protein sequence ID" value="MUL27575.1"/>
    <property type="molecule type" value="Genomic_DNA"/>
</dbReference>
<comment type="caution">
    <text evidence="1">The sequence shown here is derived from an EMBL/GenBank/DDBJ whole genome shotgun (WGS) entry which is preliminary data.</text>
</comment>
<evidence type="ECO:0000313" key="1">
    <source>
        <dbReference type="EMBL" id="MUL27575.1"/>
    </source>
</evidence>
<dbReference type="Proteomes" id="UP000482295">
    <property type="component" value="Unassembled WGS sequence"/>
</dbReference>
<proteinExistence type="predicted"/>
<dbReference type="AlphaFoldDB" id="A0A7C9LUW6"/>
<dbReference type="RefSeq" id="WP_155715648.1">
    <property type="nucleotide sequence ID" value="NZ_VVIQ01000003.1"/>
</dbReference>
<protein>
    <recommendedName>
        <fullName evidence="3">DUF3298 domain-containing protein</fullName>
    </recommendedName>
</protein>
<evidence type="ECO:0008006" key="3">
    <source>
        <dbReference type="Google" id="ProtNLM"/>
    </source>
</evidence>
<reference evidence="1 2" key="1">
    <citation type="submission" date="2019-09" db="EMBL/GenBank/DDBJ databases">
        <title>Prevotella A2879 sp. nov., isolated from an abscess of a patient.</title>
        <authorList>
            <person name="Buhl M."/>
            <person name="Oberhettinger P."/>
        </authorList>
    </citation>
    <scope>NUCLEOTIDE SEQUENCE [LARGE SCALE GENOMIC DNA]</scope>
    <source>
        <strain evidence="1 2">A2879</strain>
    </source>
</reference>
<gene>
    <name evidence="1" type="ORF">F0475_04480</name>
</gene>
<dbReference type="PROSITE" id="PS51257">
    <property type="entry name" value="PROKAR_LIPOPROTEIN"/>
    <property type="match status" value="1"/>
</dbReference>
<keyword evidence="2" id="KW-1185">Reference proteome</keyword>
<evidence type="ECO:0000313" key="2">
    <source>
        <dbReference type="Proteomes" id="UP000482295"/>
    </source>
</evidence>
<sequence length="286" mass="32763">MKHKVFITGILISFVLSSCNNTTKKVDNNPTNDSAASIVLVDKSAPEKVVAQPDRFVTYKKTERYQLNTDWGTDEGQDDPTYNVGHKSLNLQWPVYLNGVTQLPILQDHLMILIFGKSCPDIQSAMAEYWRLGMIDECGPYNPGEEITLKRVKSHNPNFVQFILKRMVNWGGGTGDYIETSTKGITYDKRVQKILRKKDILKNPHSLQLVQVLNKEIKRIMKVQNEEYNLLSKMPDKIIVGDKGLTFVCPDCIQFTYQGDEIEVFVPYFRIANFLTNDFKQSINMQ</sequence>
<name>A0A7C9LUW6_9BACT</name>
<accession>A0A7C9LUW6</accession>